<dbReference type="Proteomes" id="UP001283341">
    <property type="component" value="Unassembled WGS sequence"/>
</dbReference>
<dbReference type="EMBL" id="JAUEDM010000003">
    <property type="protein sequence ID" value="KAK3322635.1"/>
    <property type="molecule type" value="Genomic_DNA"/>
</dbReference>
<dbReference type="InterPro" id="IPR013320">
    <property type="entry name" value="ConA-like_dom_sf"/>
</dbReference>
<feature type="active site" description="Proton acceptor" evidence="1">
    <location>
        <position position="222"/>
    </location>
</feature>
<reference evidence="3" key="2">
    <citation type="submission" date="2023-06" db="EMBL/GenBank/DDBJ databases">
        <authorList>
            <consortium name="Lawrence Berkeley National Laboratory"/>
            <person name="Haridas S."/>
            <person name="Hensen N."/>
            <person name="Bonometti L."/>
            <person name="Westerberg I."/>
            <person name="Brannstrom I.O."/>
            <person name="Guillou S."/>
            <person name="Cros-Aarteil S."/>
            <person name="Calhoun S."/>
            <person name="Kuo A."/>
            <person name="Mondo S."/>
            <person name="Pangilinan J."/>
            <person name="Riley R."/>
            <person name="Labutti K."/>
            <person name="Andreopoulos B."/>
            <person name="Lipzen A."/>
            <person name="Chen C."/>
            <person name="Yanf M."/>
            <person name="Daum C."/>
            <person name="Ng V."/>
            <person name="Clum A."/>
            <person name="Steindorff A."/>
            <person name="Ohm R."/>
            <person name="Martin F."/>
            <person name="Silar P."/>
            <person name="Natvig D."/>
            <person name="Lalanne C."/>
            <person name="Gautier V."/>
            <person name="Ament-Velasquez S.L."/>
            <person name="Kruys A."/>
            <person name="Hutchinson M.I."/>
            <person name="Powell A.J."/>
            <person name="Barry K."/>
            <person name="Miller A.N."/>
            <person name="Grigoriev I.V."/>
            <person name="Debuchy R."/>
            <person name="Gladieux P."/>
            <person name="Thoren M.H."/>
            <person name="Johannesson H."/>
        </authorList>
    </citation>
    <scope>NUCLEOTIDE SEQUENCE</scope>
    <source>
        <strain evidence="3">CBS 118394</strain>
    </source>
</reference>
<sequence length="284" mass="30765">MKCLQTSFIMVAVAAWSALAEFTYTVTGTQAGKPIKPSDIVFESKEPSLYRLDTTIDAQPTPEDRGRRVKRTNPVYYSSNWCGAVQHSVTTNKITSVHAYFQVPTLSQRPGVSTFPQYVATWVGIDGATWGSALLQSGVTSQLSSTGVQTNWAWLEWVPNAAYNIPSFPVATGDWIEVTVSASSSTSGSMPRQVRLGKSTHYFIAVNNGAPLGRVDAEWIMEDPATSGGLVPLARFTDTWFEDCSVSTANGTTKGIDGATMYYLSASKCTSTEYDNADFWAASA</sequence>
<dbReference type="CDD" id="cd13426">
    <property type="entry name" value="Peptidase_G1"/>
    <property type="match status" value="1"/>
</dbReference>
<dbReference type="Pfam" id="PF01828">
    <property type="entry name" value="Peptidase_A4"/>
    <property type="match status" value="1"/>
</dbReference>
<dbReference type="AlphaFoldDB" id="A0AAE0ICW4"/>
<evidence type="ECO:0000313" key="3">
    <source>
        <dbReference type="EMBL" id="KAK3322635.1"/>
    </source>
</evidence>
<proteinExistence type="predicted"/>
<comment type="caution">
    <text evidence="3">The sequence shown here is derived from an EMBL/GenBank/DDBJ whole genome shotgun (WGS) entry which is preliminary data.</text>
</comment>
<dbReference type="InterPro" id="IPR038656">
    <property type="entry name" value="Peptidase_G1_sf"/>
</dbReference>
<keyword evidence="4" id="KW-1185">Reference proteome</keyword>
<dbReference type="Gene3D" id="2.60.120.700">
    <property type="entry name" value="Peptidase G1"/>
    <property type="match status" value="1"/>
</dbReference>
<dbReference type="SUPFAM" id="SSF49899">
    <property type="entry name" value="Concanavalin A-like lectins/glucanases"/>
    <property type="match status" value="1"/>
</dbReference>
<feature type="chain" id="PRO_5042140204" evidence="2">
    <location>
        <begin position="21"/>
        <end position="284"/>
    </location>
</feature>
<evidence type="ECO:0000256" key="1">
    <source>
        <dbReference type="PIRSR" id="PIRSR600250-50"/>
    </source>
</evidence>
<name>A0AAE0ICW4_9PEZI</name>
<evidence type="ECO:0000256" key="2">
    <source>
        <dbReference type="SAM" id="SignalP"/>
    </source>
</evidence>
<dbReference type="PANTHER" id="PTHR37536">
    <property type="entry name" value="PUTATIVE (AFU_ORTHOLOGUE AFUA_3G02970)-RELATED"/>
    <property type="match status" value="1"/>
</dbReference>
<evidence type="ECO:0000313" key="4">
    <source>
        <dbReference type="Proteomes" id="UP001283341"/>
    </source>
</evidence>
<organism evidence="3 4">
    <name type="scientific">Apodospora peruviana</name>
    <dbReference type="NCBI Taxonomy" id="516989"/>
    <lineage>
        <taxon>Eukaryota</taxon>
        <taxon>Fungi</taxon>
        <taxon>Dikarya</taxon>
        <taxon>Ascomycota</taxon>
        <taxon>Pezizomycotina</taxon>
        <taxon>Sordariomycetes</taxon>
        <taxon>Sordariomycetidae</taxon>
        <taxon>Sordariales</taxon>
        <taxon>Lasiosphaeriaceae</taxon>
        <taxon>Apodospora</taxon>
    </lineage>
</organism>
<dbReference type="GO" id="GO:0070007">
    <property type="term" value="F:glutamic-type endopeptidase activity"/>
    <property type="evidence" value="ECO:0007669"/>
    <property type="project" value="InterPro"/>
</dbReference>
<gene>
    <name evidence="3" type="ORF">B0H66DRAFT_590347</name>
</gene>
<dbReference type="InterPro" id="IPR000250">
    <property type="entry name" value="Peptidase_G1"/>
</dbReference>
<protein>
    <submittedName>
        <fullName evidence="3">Concanavalin A-like lectin/glucanase domain-containing protein</fullName>
    </submittedName>
</protein>
<dbReference type="PRINTS" id="PR00977">
    <property type="entry name" value="SCYTLDPTASE"/>
</dbReference>
<keyword evidence="2" id="KW-0732">Signal</keyword>
<feature type="signal peptide" evidence="2">
    <location>
        <begin position="1"/>
        <end position="20"/>
    </location>
</feature>
<dbReference type="PANTHER" id="PTHR37536:SF1">
    <property type="entry name" value="ASPERGILLOPEPSIN, PUTAITVE (AFU_ORTHOLOGUE AFUA_7G01200)"/>
    <property type="match status" value="1"/>
</dbReference>
<dbReference type="GO" id="GO:0006508">
    <property type="term" value="P:proteolysis"/>
    <property type="evidence" value="ECO:0007669"/>
    <property type="project" value="InterPro"/>
</dbReference>
<reference evidence="3" key="1">
    <citation type="journal article" date="2023" name="Mol. Phylogenet. Evol.">
        <title>Genome-scale phylogeny and comparative genomics of the fungal order Sordariales.</title>
        <authorList>
            <person name="Hensen N."/>
            <person name="Bonometti L."/>
            <person name="Westerberg I."/>
            <person name="Brannstrom I.O."/>
            <person name="Guillou S."/>
            <person name="Cros-Aarteil S."/>
            <person name="Calhoun S."/>
            <person name="Haridas S."/>
            <person name="Kuo A."/>
            <person name="Mondo S."/>
            <person name="Pangilinan J."/>
            <person name="Riley R."/>
            <person name="LaButti K."/>
            <person name="Andreopoulos B."/>
            <person name="Lipzen A."/>
            <person name="Chen C."/>
            <person name="Yan M."/>
            <person name="Daum C."/>
            <person name="Ng V."/>
            <person name="Clum A."/>
            <person name="Steindorff A."/>
            <person name="Ohm R.A."/>
            <person name="Martin F."/>
            <person name="Silar P."/>
            <person name="Natvig D.O."/>
            <person name="Lalanne C."/>
            <person name="Gautier V."/>
            <person name="Ament-Velasquez S.L."/>
            <person name="Kruys A."/>
            <person name="Hutchinson M.I."/>
            <person name="Powell A.J."/>
            <person name="Barry K."/>
            <person name="Miller A.N."/>
            <person name="Grigoriev I.V."/>
            <person name="Debuchy R."/>
            <person name="Gladieux P."/>
            <person name="Hiltunen Thoren M."/>
            <person name="Johannesson H."/>
        </authorList>
    </citation>
    <scope>NUCLEOTIDE SEQUENCE</scope>
    <source>
        <strain evidence="3">CBS 118394</strain>
    </source>
</reference>
<accession>A0AAE0ICW4</accession>